<feature type="region of interest" description="Disordered" evidence="1">
    <location>
        <begin position="1"/>
        <end position="20"/>
    </location>
</feature>
<evidence type="ECO:0000313" key="2">
    <source>
        <dbReference type="EMBL" id="GAA3870642.1"/>
    </source>
</evidence>
<organism evidence="2 3">
    <name type="scientific">Leifsonia kafniensis</name>
    <dbReference type="NCBI Taxonomy" id="475957"/>
    <lineage>
        <taxon>Bacteria</taxon>
        <taxon>Bacillati</taxon>
        <taxon>Actinomycetota</taxon>
        <taxon>Actinomycetes</taxon>
        <taxon>Micrococcales</taxon>
        <taxon>Microbacteriaceae</taxon>
        <taxon>Leifsonia</taxon>
    </lineage>
</organism>
<name>A0ABP7KCL2_9MICO</name>
<dbReference type="EMBL" id="BAABCN010000002">
    <property type="protein sequence ID" value="GAA3870642.1"/>
    <property type="molecule type" value="Genomic_DNA"/>
</dbReference>
<keyword evidence="3" id="KW-1185">Reference proteome</keyword>
<feature type="region of interest" description="Disordered" evidence="1">
    <location>
        <begin position="80"/>
        <end position="100"/>
    </location>
</feature>
<protein>
    <submittedName>
        <fullName evidence="2">Uncharacterized protein</fullName>
    </submittedName>
</protein>
<reference evidence="3" key="1">
    <citation type="journal article" date="2019" name="Int. J. Syst. Evol. Microbiol.">
        <title>The Global Catalogue of Microorganisms (GCM) 10K type strain sequencing project: providing services to taxonomists for standard genome sequencing and annotation.</title>
        <authorList>
            <consortium name="The Broad Institute Genomics Platform"/>
            <consortium name="The Broad Institute Genome Sequencing Center for Infectious Disease"/>
            <person name="Wu L."/>
            <person name="Ma J."/>
        </authorList>
    </citation>
    <scope>NUCLEOTIDE SEQUENCE [LARGE SCALE GENOMIC DNA]</scope>
    <source>
        <strain evidence="3">JCM 17021</strain>
    </source>
</reference>
<sequence>MRSNVGSRGLETAAGPSSTNEMVKFVHHNAAQRLRSLRPRWPIRIRIRTRNRNRNRNRNRGLESDLAGRISHAKLAVRVPKERAKTRPSVLGLSSPHPLG</sequence>
<dbReference type="Proteomes" id="UP001501803">
    <property type="component" value="Unassembled WGS sequence"/>
</dbReference>
<accession>A0ABP7KCL2</accession>
<comment type="caution">
    <text evidence="2">The sequence shown here is derived from an EMBL/GenBank/DDBJ whole genome shotgun (WGS) entry which is preliminary data.</text>
</comment>
<gene>
    <name evidence="2" type="ORF">GCM10022381_12260</name>
</gene>
<evidence type="ECO:0000256" key="1">
    <source>
        <dbReference type="SAM" id="MobiDB-lite"/>
    </source>
</evidence>
<proteinExistence type="predicted"/>
<evidence type="ECO:0000313" key="3">
    <source>
        <dbReference type="Proteomes" id="UP001501803"/>
    </source>
</evidence>